<evidence type="ECO:0000256" key="2">
    <source>
        <dbReference type="ARBA" id="ARBA00006374"/>
    </source>
</evidence>
<dbReference type="PANTHER" id="PTHR13026">
    <property type="entry name" value="NNP-1 PROTEIN NOVEL NUCLEAR PROTEIN 1 NOP52"/>
    <property type="match status" value="1"/>
</dbReference>
<dbReference type="PANTHER" id="PTHR13026:SF0">
    <property type="entry name" value="RIBOSOMAL RNA PROCESSING 1B"/>
    <property type="match status" value="1"/>
</dbReference>
<dbReference type="InterPro" id="IPR010301">
    <property type="entry name" value="RRP1"/>
</dbReference>
<evidence type="ECO:0000256" key="5">
    <source>
        <dbReference type="SAM" id="MobiDB-lite"/>
    </source>
</evidence>
<evidence type="ECO:0000313" key="6">
    <source>
        <dbReference type="Proteomes" id="UP001652740"/>
    </source>
</evidence>
<evidence type="ECO:0000313" key="7">
    <source>
        <dbReference type="RefSeq" id="XP_026754002.2"/>
    </source>
</evidence>
<keyword evidence="6" id="KW-1185">Reference proteome</keyword>
<feature type="compositionally biased region" description="Acidic residues" evidence="5">
    <location>
        <begin position="284"/>
        <end position="300"/>
    </location>
</feature>
<feature type="compositionally biased region" description="Polar residues" evidence="5">
    <location>
        <begin position="426"/>
        <end position="450"/>
    </location>
</feature>
<dbReference type="GO" id="GO:0006364">
    <property type="term" value="P:rRNA processing"/>
    <property type="evidence" value="ECO:0007669"/>
    <property type="project" value="UniProtKB-KW"/>
</dbReference>
<feature type="compositionally biased region" description="Basic and acidic residues" evidence="5">
    <location>
        <begin position="467"/>
        <end position="477"/>
    </location>
</feature>
<evidence type="ECO:0000256" key="1">
    <source>
        <dbReference type="ARBA" id="ARBA00004123"/>
    </source>
</evidence>
<comment type="similarity">
    <text evidence="2">Belongs to the RRP1 family.</text>
</comment>
<feature type="region of interest" description="Disordered" evidence="5">
    <location>
        <begin position="653"/>
        <end position="691"/>
    </location>
</feature>
<gene>
    <name evidence="7" type="primary">LOC113514196</name>
</gene>
<sequence length="691" mass="78636">MKPLNKFKDKNVKKKKKLIIKPKKDQVLVVAQEIKFARLLSGNEKRTRDRVLKALKKWLSNCFEKSHVFKEDDFIRVWKGLFYAVWMSDKPLIQEELCESIAGILDLFPVEQIAPAVLMMKAGFRVLATEWYGIDHHRMDKFLMLVRRYLRGGLRCLHRTSWSLDSCEMFTKMLTGPDGIFAVKTPHYARNATSMLMHITDCFLEECAKVSGGNIPDASMVMLIRPFAEYMGFGETAVVNASCRRVLNALVRQSELGLEYQQATQAWKQMGCPQGGPEALEMVSDEDETLSGDEVESDNDGADKPLDPRAGHVDVVLASLPVPANMIADMLRSLLAKASSKAHKRIKICMQRFERLSQQEYPLPAEVPPSVEEPPLRPTVAAKNLLRHERQMVEEADELALRGLSRKQRRRLLARSRAGISIVDTEMTSDNATNDGWTVESTEPQSQNHDSSNKENVDKTKKNKRKLNNENKNDAKKQKTSNSKHNNGNIKQNEVVNNNKIKDNGKKDKNIKSNVEKNTKVIQNGVRKTDKSLPVKKKMHKEFGINKKENIKEVNSNNKKETTVNKDNNRNKSNIPNVKNKMKSDSKIENKNVTKKPTVVVNKVKNFQKQISPKDKRLESVLKKASYHTPKKVKFVLKNNSMQGTMDYYKSVRQSPSIPFDGSKKPSKTNLKPSTPSPINPFFKKKLKLKN</sequence>
<proteinExistence type="inferred from homology"/>
<feature type="region of interest" description="Disordered" evidence="5">
    <location>
        <begin position="284"/>
        <end position="308"/>
    </location>
</feature>
<organism evidence="6 7">
    <name type="scientific">Galleria mellonella</name>
    <name type="common">Greater wax moth</name>
    <dbReference type="NCBI Taxonomy" id="7137"/>
    <lineage>
        <taxon>Eukaryota</taxon>
        <taxon>Metazoa</taxon>
        <taxon>Ecdysozoa</taxon>
        <taxon>Arthropoda</taxon>
        <taxon>Hexapoda</taxon>
        <taxon>Insecta</taxon>
        <taxon>Pterygota</taxon>
        <taxon>Neoptera</taxon>
        <taxon>Endopterygota</taxon>
        <taxon>Lepidoptera</taxon>
        <taxon>Glossata</taxon>
        <taxon>Ditrysia</taxon>
        <taxon>Pyraloidea</taxon>
        <taxon>Pyralidae</taxon>
        <taxon>Galleriinae</taxon>
        <taxon>Galleria</taxon>
    </lineage>
</organism>
<dbReference type="GeneID" id="113514196"/>
<dbReference type="GO" id="GO:0005634">
    <property type="term" value="C:nucleus"/>
    <property type="evidence" value="ECO:0007669"/>
    <property type="project" value="UniProtKB-SubCell"/>
</dbReference>
<dbReference type="Proteomes" id="UP001652740">
    <property type="component" value="Unplaced"/>
</dbReference>
<evidence type="ECO:0000256" key="4">
    <source>
        <dbReference type="ARBA" id="ARBA00023242"/>
    </source>
</evidence>
<name>A0A6J1WI04_GALME</name>
<feature type="compositionally biased region" description="Polar residues" evidence="5">
    <location>
        <begin position="480"/>
        <end position="496"/>
    </location>
</feature>
<keyword evidence="4" id="KW-0539">Nucleus</keyword>
<feature type="compositionally biased region" description="Basic and acidic residues" evidence="5">
    <location>
        <begin position="500"/>
        <end position="519"/>
    </location>
</feature>
<dbReference type="KEGG" id="gmw:113514196"/>
<accession>A0A6J1WI04</accession>
<comment type="subcellular location">
    <subcellularLocation>
        <location evidence="1">Nucleus</location>
    </subcellularLocation>
</comment>
<dbReference type="GO" id="GO:0030688">
    <property type="term" value="C:preribosome, small subunit precursor"/>
    <property type="evidence" value="ECO:0007669"/>
    <property type="project" value="InterPro"/>
</dbReference>
<feature type="region of interest" description="Disordered" evidence="5">
    <location>
        <begin position="553"/>
        <end position="586"/>
    </location>
</feature>
<feature type="compositionally biased region" description="Basic and acidic residues" evidence="5">
    <location>
        <begin position="451"/>
        <end position="460"/>
    </location>
</feature>
<dbReference type="AlphaFoldDB" id="A0A6J1WI04"/>
<dbReference type="FunCoup" id="A0A6J1WI04">
    <property type="interactions" value="681"/>
</dbReference>
<protein>
    <submittedName>
        <fullName evidence="7">Ribosomal RNA processing protein 1 homolog isoform X1</fullName>
    </submittedName>
</protein>
<dbReference type="Pfam" id="PF05997">
    <property type="entry name" value="Nop52"/>
    <property type="match status" value="1"/>
</dbReference>
<keyword evidence="3" id="KW-0698">rRNA processing</keyword>
<feature type="compositionally biased region" description="Basic and acidic residues" evidence="5">
    <location>
        <begin position="553"/>
        <end position="570"/>
    </location>
</feature>
<dbReference type="InParanoid" id="A0A6J1WI04"/>
<reference evidence="7" key="1">
    <citation type="submission" date="2025-08" db="UniProtKB">
        <authorList>
            <consortium name="RefSeq"/>
        </authorList>
    </citation>
    <scope>IDENTIFICATION</scope>
    <source>
        <tissue evidence="7">Whole larvae</tissue>
    </source>
</reference>
<feature type="region of interest" description="Disordered" evidence="5">
    <location>
        <begin position="425"/>
        <end position="532"/>
    </location>
</feature>
<dbReference type="RefSeq" id="XP_026754002.2">
    <property type="nucleotide sequence ID" value="XM_026898201.3"/>
</dbReference>
<evidence type="ECO:0000256" key="3">
    <source>
        <dbReference type="ARBA" id="ARBA00022552"/>
    </source>
</evidence>